<dbReference type="NCBIfam" id="TIGR00603">
    <property type="entry name" value="rad25"/>
    <property type="match status" value="1"/>
</dbReference>
<keyword evidence="10" id="KW-0413">Isomerase</keyword>
<evidence type="ECO:0000256" key="14">
    <source>
        <dbReference type="ARBA" id="ARBA00048988"/>
    </source>
</evidence>
<feature type="compositionally biased region" description="Low complexity" evidence="15">
    <location>
        <begin position="168"/>
        <end position="178"/>
    </location>
</feature>
<comment type="subcellular location">
    <subcellularLocation>
        <location evidence="1">Nucleus</location>
    </subcellularLocation>
</comment>
<dbReference type="KEGG" id="adl:AURDEDRAFT_147223"/>
<protein>
    <recommendedName>
        <fullName evidence="13">DNA 3'-5' helicase</fullName>
        <ecNumber evidence="13">5.6.2.4</ecNumber>
    </recommendedName>
</protein>
<dbReference type="InterPro" id="IPR001650">
    <property type="entry name" value="Helicase_C-like"/>
</dbReference>
<dbReference type="GO" id="GO:0006367">
    <property type="term" value="P:transcription initiation at RNA polymerase II promoter"/>
    <property type="evidence" value="ECO:0007669"/>
    <property type="project" value="InterPro"/>
</dbReference>
<dbReference type="InterPro" id="IPR014001">
    <property type="entry name" value="Helicase_ATP-bd"/>
</dbReference>
<dbReference type="GO" id="GO:0006289">
    <property type="term" value="P:nucleotide-excision repair"/>
    <property type="evidence" value="ECO:0007669"/>
    <property type="project" value="InterPro"/>
</dbReference>
<gene>
    <name evidence="18" type="ORF">AURDEDRAFT_147223</name>
</gene>
<evidence type="ECO:0000256" key="1">
    <source>
        <dbReference type="ARBA" id="ARBA00004123"/>
    </source>
</evidence>
<dbReference type="GO" id="GO:0016787">
    <property type="term" value="F:hydrolase activity"/>
    <property type="evidence" value="ECO:0007669"/>
    <property type="project" value="UniProtKB-KW"/>
</dbReference>
<evidence type="ECO:0000313" key="19">
    <source>
        <dbReference type="Proteomes" id="UP000006514"/>
    </source>
</evidence>
<evidence type="ECO:0000259" key="17">
    <source>
        <dbReference type="PROSITE" id="PS51194"/>
    </source>
</evidence>
<dbReference type="PROSITE" id="PS51194">
    <property type="entry name" value="HELICASE_CTER"/>
    <property type="match status" value="1"/>
</dbReference>
<dbReference type="InterPro" id="IPR050615">
    <property type="entry name" value="ATP-dep_DNA_Helicase"/>
</dbReference>
<evidence type="ECO:0000256" key="3">
    <source>
        <dbReference type="ARBA" id="ARBA00022741"/>
    </source>
</evidence>
<feature type="region of interest" description="Disordered" evidence="15">
    <location>
        <begin position="168"/>
        <end position="190"/>
    </location>
</feature>
<keyword evidence="3" id="KW-0547">Nucleotide-binding</keyword>
<keyword evidence="11" id="KW-0539">Nucleus</keyword>
<evidence type="ECO:0000256" key="13">
    <source>
        <dbReference type="ARBA" id="ARBA00034808"/>
    </source>
</evidence>
<dbReference type="InterPro" id="IPR027417">
    <property type="entry name" value="P-loop_NTPase"/>
</dbReference>
<dbReference type="FunCoup" id="J0D9A1">
    <property type="interactions" value="67"/>
</dbReference>
<dbReference type="SUPFAM" id="SSF52540">
    <property type="entry name" value="P-loop containing nucleoside triphosphate hydrolases"/>
    <property type="match status" value="2"/>
</dbReference>
<dbReference type="Pfam" id="PF04851">
    <property type="entry name" value="ResIII"/>
    <property type="match status" value="1"/>
</dbReference>
<keyword evidence="8" id="KW-0238">DNA-binding</keyword>
<dbReference type="GO" id="GO:0043138">
    <property type="term" value="F:3'-5' DNA helicase activity"/>
    <property type="evidence" value="ECO:0007669"/>
    <property type="project" value="UniProtKB-EC"/>
</dbReference>
<evidence type="ECO:0000256" key="6">
    <source>
        <dbReference type="ARBA" id="ARBA00022806"/>
    </source>
</evidence>
<evidence type="ECO:0000256" key="11">
    <source>
        <dbReference type="ARBA" id="ARBA00023242"/>
    </source>
</evidence>
<feature type="domain" description="Helicase C-terminal" evidence="17">
    <location>
        <begin position="489"/>
        <end position="643"/>
    </location>
</feature>
<organism evidence="18 19">
    <name type="scientific">Auricularia subglabra (strain TFB-10046 / SS5)</name>
    <name type="common">White-rot fungus</name>
    <name type="synonym">Auricularia delicata (strain TFB10046)</name>
    <dbReference type="NCBI Taxonomy" id="717982"/>
    <lineage>
        <taxon>Eukaryota</taxon>
        <taxon>Fungi</taxon>
        <taxon>Dikarya</taxon>
        <taxon>Basidiomycota</taxon>
        <taxon>Agaricomycotina</taxon>
        <taxon>Agaricomycetes</taxon>
        <taxon>Auriculariales</taxon>
        <taxon>Auriculariaceae</taxon>
        <taxon>Auricularia</taxon>
    </lineage>
</organism>
<evidence type="ECO:0000256" key="7">
    <source>
        <dbReference type="ARBA" id="ARBA00022840"/>
    </source>
</evidence>
<evidence type="ECO:0000256" key="5">
    <source>
        <dbReference type="ARBA" id="ARBA00022801"/>
    </source>
</evidence>
<dbReference type="Gene3D" id="3.40.50.300">
    <property type="entry name" value="P-loop containing nucleotide triphosphate hydrolases"/>
    <property type="match status" value="2"/>
</dbReference>
<accession>J0D9A1</accession>
<dbReference type="InterPro" id="IPR032438">
    <property type="entry name" value="ERCC3_RAD25_C"/>
</dbReference>
<dbReference type="OrthoDB" id="10262986at2759"/>
<dbReference type="InterPro" id="IPR006935">
    <property type="entry name" value="Helicase/UvrB_N"/>
</dbReference>
<evidence type="ECO:0000256" key="8">
    <source>
        <dbReference type="ARBA" id="ARBA00023125"/>
    </source>
</evidence>
<evidence type="ECO:0000313" key="18">
    <source>
        <dbReference type="EMBL" id="EJD36361.1"/>
    </source>
</evidence>
<sequence>MDSACGSPGFAAVRRGEASRVHRAIIERCLNSLPLKAGHDSRPLWVCENHSIVFERFSPFAEQVQDFLIAIAEPVSRPEFIHEYQLTTSSLYAAASVGLKTAEIIDVLSRFSKTPLPPSTIEFIRDCTVSYGKVQLVLKNSKYFIESKHAEIIQRLLKDPVVGTARATADGADAGSRSETPARPKMSGVAPLPANRLEERLNTEYNDDEDERSYGFQIDLNKIDEVKKRCNDLGFPMLQEYDFRKDVINRNLNIRLTTSGFVRPYQETSLRKMFGNGRARSGIIVLPCGAGKTLVGVMAAGTINKSCLVLCTSAVSAGQWRHQFKLWAQIKDSQISLFTSEEQKEFQAPSGVLISTYSMIANTRKRSRDAERKMEFVSSREWGLVILDEVHVVPANTFRLVFGSIKAHAKLGLTATLVREDDKIVDLDHLIGPKLYEANWKDLAAQGHIANVLCAEVQCPMSPEFYHQYLRATSLKKTLLHCMNPTKLQACQYLMDYHERRGDKIIVFSDNVFALEYYARKLKRLFIHGKVSQVERELILERFKEDPDIKTIFLSKVGDTSLDIPEATCLIQISSHFGSRRQEAQRLGRILRAKRRSEEGFNAYFYSLVSKDTDEMVFSTKRQQFLVDQGYAFKVITRLDGIERFPGLAFRTIDERWALLREVYHAQEKDGETGNDVAVTLEVA</sequence>
<dbReference type="eggNOG" id="KOG1123">
    <property type="taxonomic scope" value="Eukaryota"/>
</dbReference>
<dbReference type="PANTHER" id="PTHR11274:SF0">
    <property type="entry name" value="GENERAL TRANSCRIPTION AND DNA REPAIR FACTOR IIH HELICASE SUBUNIT XPB"/>
    <property type="match status" value="1"/>
</dbReference>
<dbReference type="CDD" id="cd18789">
    <property type="entry name" value="SF2_C_XPB"/>
    <property type="match status" value="1"/>
</dbReference>
<dbReference type="Pfam" id="PF13625">
    <property type="entry name" value="Helicase_C_3"/>
    <property type="match status" value="1"/>
</dbReference>
<dbReference type="GO" id="GO:0005675">
    <property type="term" value="C:transcription factor TFIIH holo complex"/>
    <property type="evidence" value="ECO:0007669"/>
    <property type="project" value="TreeGrafter"/>
</dbReference>
<comment type="catalytic activity">
    <reaction evidence="12">
        <text>Couples ATP hydrolysis with the unwinding of duplex DNA by translocating in the 3'-5' direction.</text>
        <dbReference type="EC" id="5.6.2.4"/>
    </reaction>
</comment>
<dbReference type="Proteomes" id="UP000006514">
    <property type="component" value="Unassembled WGS sequence"/>
</dbReference>
<dbReference type="GO" id="GO:0005524">
    <property type="term" value="F:ATP binding"/>
    <property type="evidence" value="ECO:0007669"/>
    <property type="project" value="UniProtKB-KW"/>
</dbReference>
<dbReference type="GO" id="GO:0097550">
    <property type="term" value="C:transcription preinitiation complex"/>
    <property type="evidence" value="ECO:0007669"/>
    <property type="project" value="TreeGrafter"/>
</dbReference>
<dbReference type="SMART" id="SM00487">
    <property type="entry name" value="DEXDc"/>
    <property type="match status" value="1"/>
</dbReference>
<dbReference type="EMBL" id="JH687863">
    <property type="protein sequence ID" value="EJD36361.1"/>
    <property type="molecule type" value="Genomic_DNA"/>
</dbReference>
<keyword evidence="6 18" id="KW-0347">Helicase</keyword>
<dbReference type="CDD" id="cd18029">
    <property type="entry name" value="DEXHc_XPB"/>
    <property type="match status" value="1"/>
</dbReference>
<dbReference type="PANTHER" id="PTHR11274">
    <property type="entry name" value="RAD25/XP-B DNA REPAIR HELICASE"/>
    <property type="match status" value="1"/>
</dbReference>
<evidence type="ECO:0000256" key="4">
    <source>
        <dbReference type="ARBA" id="ARBA00022763"/>
    </source>
</evidence>
<dbReference type="FunFam" id="3.40.50.300:FF:000117">
    <property type="entry name" value="Putative DNA repair helicase rad25"/>
    <property type="match status" value="1"/>
</dbReference>
<evidence type="ECO:0000259" key="16">
    <source>
        <dbReference type="PROSITE" id="PS51192"/>
    </source>
</evidence>
<dbReference type="FunFam" id="3.40.50.300:FF:000077">
    <property type="entry name" value="Probable DNA repair helicase RAD25"/>
    <property type="match status" value="1"/>
</dbReference>
<evidence type="ECO:0000256" key="10">
    <source>
        <dbReference type="ARBA" id="ARBA00023235"/>
    </source>
</evidence>
<dbReference type="GO" id="GO:0000112">
    <property type="term" value="C:nucleotide-excision repair factor 3 complex"/>
    <property type="evidence" value="ECO:0007669"/>
    <property type="project" value="TreeGrafter"/>
</dbReference>
<dbReference type="InParanoid" id="J0D9A1"/>
<comment type="catalytic activity">
    <reaction evidence="14">
        <text>ATP + H2O = ADP + phosphate + H(+)</text>
        <dbReference type="Rhea" id="RHEA:13065"/>
        <dbReference type="ChEBI" id="CHEBI:15377"/>
        <dbReference type="ChEBI" id="CHEBI:15378"/>
        <dbReference type="ChEBI" id="CHEBI:30616"/>
        <dbReference type="ChEBI" id="CHEBI:43474"/>
        <dbReference type="ChEBI" id="CHEBI:456216"/>
        <dbReference type="EC" id="5.6.2.4"/>
    </reaction>
</comment>
<dbReference type="EC" id="5.6.2.4" evidence="13"/>
<evidence type="ECO:0000256" key="12">
    <source>
        <dbReference type="ARBA" id="ARBA00034617"/>
    </source>
</evidence>
<keyword evidence="4" id="KW-0227">DNA damage</keyword>
<evidence type="ECO:0000256" key="15">
    <source>
        <dbReference type="SAM" id="MobiDB-lite"/>
    </source>
</evidence>
<keyword evidence="7" id="KW-0067">ATP-binding</keyword>
<dbReference type="Pfam" id="PF16203">
    <property type="entry name" value="ERCC3_RAD25_C"/>
    <property type="match status" value="1"/>
</dbReference>
<keyword evidence="9" id="KW-0234">DNA repair</keyword>
<evidence type="ECO:0000256" key="9">
    <source>
        <dbReference type="ARBA" id="ARBA00023204"/>
    </source>
</evidence>
<dbReference type="PROSITE" id="PS51192">
    <property type="entry name" value="HELICASE_ATP_BIND_1"/>
    <property type="match status" value="1"/>
</dbReference>
<reference evidence="19" key="1">
    <citation type="journal article" date="2012" name="Science">
        <title>The Paleozoic origin of enzymatic lignin decomposition reconstructed from 31 fungal genomes.</title>
        <authorList>
            <person name="Floudas D."/>
            <person name="Binder M."/>
            <person name="Riley R."/>
            <person name="Barry K."/>
            <person name="Blanchette R.A."/>
            <person name="Henrissat B."/>
            <person name="Martinez A.T."/>
            <person name="Otillar R."/>
            <person name="Spatafora J.W."/>
            <person name="Yadav J.S."/>
            <person name="Aerts A."/>
            <person name="Benoit I."/>
            <person name="Boyd A."/>
            <person name="Carlson A."/>
            <person name="Copeland A."/>
            <person name="Coutinho P.M."/>
            <person name="de Vries R.P."/>
            <person name="Ferreira P."/>
            <person name="Findley K."/>
            <person name="Foster B."/>
            <person name="Gaskell J."/>
            <person name="Glotzer D."/>
            <person name="Gorecki P."/>
            <person name="Heitman J."/>
            <person name="Hesse C."/>
            <person name="Hori C."/>
            <person name="Igarashi K."/>
            <person name="Jurgens J.A."/>
            <person name="Kallen N."/>
            <person name="Kersten P."/>
            <person name="Kohler A."/>
            <person name="Kuees U."/>
            <person name="Kumar T.K.A."/>
            <person name="Kuo A."/>
            <person name="LaButti K."/>
            <person name="Larrondo L.F."/>
            <person name="Lindquist E."/>
            <person name="Ling A."/>
            <person name="Lombard V."/>
            <person name="Lucas S."/>
            <person name="Lundell T."/>
            <person name="Martin R."/>
            <person name="McLaughlin D.J."/>
            <person name="Morgenstern I."/>
            <person name="Morin E."/>
            <person name="Murat C."/>
            <person name="Nagy L.G."/>
            <person name="Nolan M."/>
            <person name="Ohm R.A."/>
            <person name="Patyshakuliyeva A."/>
            <person name="Rokas A."/>
            <person name="Ruiz-Duenas F.J."/>
            <person name="Sabat G."/>
            <person name="Salamov A."/>
            <person name="Samejima M."/>
            <person name="Schmutz J."/>
            <person name="Slot J.C."/>
            <person name="St John F."/>
            <person name="Stenlid J."/>
            <person name="Sun H."/>
            <person name="Sun S."/>
            <person name="Syed K."/>
            <person name="Tsang A."/>
            <person name="Wiebenga A."/>
            <person name="Young D."/>
            <person name="Pisabarro A."/>
            <person name="Eastwood D.C."/>
            <person name="Martin F."/>
            <person name="Cullen D."/>
            <person name="Grigoriev I.V."/>
            <person name="Hibbett D.S."/>
        </authorList>
    </citation>
    <scope>NUCLEOTIDE SEQUENCE [LARGE SCALE GENOMIC DNA]</scope>
    <source>
        <strain evidence="19">TFB10046</strain>
    </source>
</reference>
<feature type="domain" description="Helicase ATP-binding" evidence="16">
    <location>
        <begin position="273"/>
        <end position="435"/>
    </location>
</feature>
<keyword evidence="5" id="KW-0378">Hydrolase</keyword>
<dbReference type="AlphaFoldDB" id="J0D9A1"/>
<dbReference type="InterPro" id="IPR001161">
    <property type="entry name" value="XPB/Ssl2"/>
</dbReference>
<dbReference type="InterPro" id="IPR032830">
    <property type="entry name" value="XPB/Ssl2_N"/>
</dbReference>
<dbReference type="GO" id="GO:0003677">
    <property type="term" value="F:DNA binding"/>
    <property type="evidence" value="ECO:0007669"/>
    <property type="project" value="UniProtKB-KW"/>
</dbReference>
<comment type="similarity">
    <text evidence="2">Belongs to the helicase family. RAD25/XPB subfamily.</text>
</comment>
<dbReference type="PRINTS" id="PR00851">
    <property type="entry name" value="XRODRMPGMNTB"/>
</dbReference>
<evidence type="ECO:0000256" key="2">
    <source>
        <dbReference type="ARBA" id="ARBA00006637"/>
    </source>
</evidence>
<name>J0D9A1_AURST</name>
<dbReference type="SMART" id="SM00490">
    <property type="entry name" value="HELICc"/>
    <property type="match status" value="1"/>
</dbReference>
<proteinExistence type="inferred from homology"/>
<keyword evidence="19" id="KW-1185">Reference proteome</keyword>